<comment type="similarity">
    <text evidence="2 9">Belongs to the eukaryotic diacylglycerol kinase family.</text>
</comment>
<evidence type="ECO:0000256" key="10">
    <source>
        <dbReference type="SAM" id="Phobius"/>
    </source>
</evidence>
<dbReference type="GO" id="GO:0008270">
    <property type="term" value="F:zinc ion binding"/>
    <property type="evidence" value="ECO:0007669"/>
    <property type="project" value="UniProtKB-KW"/>
</dbReference>
<evidence type="ECO:0000256" key="8">
    <source>
        <dbReference type="ARBA" id="ARBA00023136"/>
    </source>
</evidence>
<evidence type="ECO:0000256" key="4">
    <source>
        <dbReference type="ARBA" id="ARBA00022741"/>
    </source>
</evidence>
<dbReference type="GO" id="GO:0016020">
    <property type="term" value="C:membrane"/>
    <property type="evidence" value="ECO:0007669"/>
    <property type="project" value="UniProtKB-SubCell"/>
</dbReference>
<keyword evidence="8 10" id="KW-0472">Membrane</keyword>
<feature type="transmembrane region" description="Helical" evidence="10">
    <location>
        <begin position="108"/>
        <end position="128"/>
    </location>
</feature>
<dbReference type="Gene3D" id="2.60.200.40">
    <property type="match status" value="1"/>
</dbReference>
<keyword evidence="4 9" id="KW-0547">Nucleotide-binding</keyword>
<keyword evidence="5" id="KW-0863">Zinc-finger</keyword>
<evidence type="ECO:0000259" key="12">
    <source>
        <dbReference type="PROSITE" id="PS50146"/>
    </source>
</evidence>
<dbReference type="SMART" id="SM00046">
    <property type="entry name" value="DAGKc"/>
    <property type="match status" value="1"/>
</dbReference>
<keyword evidence="14" id="KW-1185">Reference proteome</keyword>
<dbReference type="GO" id="GO:0004143">
    <property type="term" value="F:ATP-dependent diacylglycerol kinase activity"/>
    <property type="evidence" value="ECO:0007669"/>
    <property type="project" value="UniProtKB-EC"/>
</dbReference>
<keyword evidence="7 9" id="KW-0067">ATP-binding</keyword>
<evidence type="ECO:0000256" key="7">
    <source>
        <dbReference type="ARBA" id="ARBA00022840"/>
    </source>
</evidence>
<evidence type="ECO:0000313" key="14">
    <source>
        <dbReference type="Proteomes" id="UP001515480"/>
    </source>
</evidence>
<dbReference type="InterPro" id="IPR017438">
    <property type="entry name" value="ATP-NAD_kinase_N"/>
</dbReference>
<dbReference type="Proteomes" id="UP001515480">
    <property type="component" value="Unassembled WGS sequence"/>
</dbReference>
<dbReference type="GO" id="GO:0005524">
    <property type="term" value="F:ATP binding"/>
    <property type="evidence" value="ECO:0007669"/>
    <property type="project" value="UniProtKB-KW"/>
</dbReference>
<dbReference type="PROSITE" id="PS50146">
    <property type="entry name" value="DAGK"/>
    <property type="match status" value="1"/>
</dbReference>
<evidence type="ECO:0000256" key="9">
    <source>
        <dbReference type="RuleBase" id="RU361128"/>
    </source>
</evidence>
<evidence type="ECO:0000313" key="13">
    <source>
        <dbReference type="EMBL" id="KAL1526886.1"/>
    </source>
</evidence>
<proteinExistence type="inferred from homology"/>
<comment type="caution">
    <text evidence="13">The sequence shown here is derived from an EMBL/GenBank/DDBJ whole genome shotgun (WGS) entry which is preliminary data.</text>
</comment>
<evidence type="ECO:0000256" key="6">
    <source>
        <dbReference type="ARBA" id="ARBA00022777"/>
    </source>
</evidence>
<name>A0AB34K1C5_PRYPA</name>
<keyword evidence="6 9" id="KW-0418">Kinase</keyword>
<dbReference type="InterPro" id="IPR000756">
    <property type="entry name" value="Diacylglycerol_kin_accessory"/>
</dbReference>
<keyword evidence="5" id="KW-0479">Metal-binding</keyword>
<evidence type="ECO:0000256" key="2">
    <source>
        <dbReference type="ARBA" id="ARBA00009280"/>
    </source>
</evidence>
<dbReference type="EC" id="2.7.1.107" evidence="9"/>
<keyword evidence="11" id="KW-0732">Signal</keyword>
<dbReference type="PANTHER" id="PTHR11255">
    <property type="entry name" value="DIACYLGLYCEROL KINASE"/>
    <property type="match status" value="1"/>
</dbReference>
<dbReference type="PANTHER" id="PTHR11255:SF54">
    <property type="entry name" value="DIACYLGLYCEROL KINASE THETA"/>
    <property type="match status" value="1"/>
</dbReference>
<gene>
    <name evidence="13" type="ORF">AB1Y20_015577</name>
</gene>
<sequence length="585" mass="61122">MGAMRRGGTCLALALAALAHGALVLPSAPRPAPRTIRQAPTSAARLPALPLARPPPRRAAAPARMLLRASTLRALWPTTLSKFWGAHALGWAAATSAAALLRPAPPLAFPPAGAAAGAAHLALAFLLYRHDDDAGAPLALLGGAYFAGAAALLAATLPPRGAARLLRLWHAALAVGALLFAVKASLKDRLFTQEPPAGRAAARGGMPTLALINSKSGAKLGERIAVRLQELAKRPGEATLQVADLSETSPREAIAAFAAAHPVFRLLACGGDGTVTWILSDLEDLALPYQPPLAVLPLGTGNDLARVLGWGKGIRLDGIESMLRSLDSAHVAFVDRWMVTGVLPEGKTSLRMANYLSIGCDAKAALLWARMARAVPFLFRLRLLNKLWYIVCGTPEFFLHSYADLSERCRIVCDGKPITIPKSLEGLMIASTPSYGGGSDLWDERRSAPLRTRLRHVQTECSPASMGDGKLEVVGVTGVLHLANALGGISNGVRLCQGSNISVSVVGGGVPLQIDGEPFNIDPVEGIGSEPFEVTIEQTGQALMLASADASGARERPSAAVAIDQALASGSIDVRQRDALLKALG</sequence>
<evidence type="ECO:0000256" key="11">
    <source>
        <dbReference type="SAM" id="SignalP"/>
    </source>
</evidence>
<dbReference type="GO" id="GO:0007200">
    <property type="term" value="P:phospholipase C-activating G protein-coupled receptor signaling pathway"/>
    <property type="evidence" value="ECO:0007669"/>
    <property type="project" value="InterPro"/>
</dbReference>
<organism evidence="13 14">
    <name type="scientific">Prymnesium parvum</name>
    <name type="common">Toxic golden alga</name>
    <dbReference type="NCBI Taxonomy" id="97485"/>
    <lineage>
        <taxon>Eukaryota</taxon>
        <taxon>Haptista</taxon>
        <taxon>Haptophyta</taxon>
        <taxon>Prymnesiophyceae</taxon>
        <taxon>Prymnesiales</taxon>
        <taxon>Prymnesiaceae</taxon>
        <taxon>Prymnesium</taxon>
    </lineage>
</organism>
<dbReference type="Gene3D" id="3.40.50.10330">
    <property type="entry name" value="Probable inorganic polyphosphate/atp-NAD kinase, domain 1"/>
    <property type="match status" value="1"/>
</dbReference>
<keyword evidence="3 9" id="KW-0808">Transferase</keyword>
<comment type="subcellular location">
    <subcellularLocation>
        <location evidence="1">Membrane</location>
    </subcellularLocation>
</comment>
<evidence type="ECO:0000256" key="3">
    <source>
        <dbReference type="ARBA" id="ARBA00022679"/>
    </source>
</evidence>
<feature type="domain" description="DAGKc" evidence="12">
    <location>
        <begin position="203"/>
        <end position="346"/>
    </location>
</feature>
<keyword evidence="5" id="KW-0862">Zinc</keyword>
<feature type="signal peptide" evidence="11">
    <location>
        <begin position="1"/>
        <end position="21"/>
    </location>
</feature>
<dbReference type="EMBL" id="JBGBPQ010000003">
    <property type="protein sequence ID" value="KAL1526886.1"/>
    <property type="molecule type" value="Genomic_DNA"/>
</dbReference>
<keyword evidence="10" id="KW-1133">Transmembrane helix</keyword>
<dbReference type="Pfam" id="PF00781">
    <property type="entry name" value="DAGK_cat"/>
    <property type="match status" value="1"/>
</dbReference>
<dbReference type="InterPro" id="IPR016064">
    <property type="entry name" value="NAD/diacylglycerol_kinase_sf"/>
</dbReference>
<dbReference type="AlphaFoldDB" id="A0AB34K1C5"/>
<evidence type="ECO:0000256" key="5">
    <source>
        <dbReference type="ARBA" id="ARBA00022771"/>
    </source>
</evidence>
<accession>A0AB34K1C5</accession>
<reference evidence="13 14" key="1">
    <citation type="journal article" date="2024" name="Science">
        <title>Giant polyketide synthase enzymes in the biosynthesis of giant marine polyether toxins.</title>
        <authorList>
            <person name="Fallon T.R."/>
            <person name="Shende V.V."/>
            <person name="Wierzbicki I.H."/>
            <person name="Pendleton A.L."/>
            <person name="Watervoot N.F."/>
            <person name="Auber R.P."/>
            <person name="Gonzalez D.J."/>
            <person name="Wisecaver J.H."/>
            <person name="Moore B.S."/>
        </authorList>
    </citation>
    <scope>NUCLEOTIDE SEQUENCE [LARGE SCALE GENOMIC DNA]</scope>
    <source>
        <strain evidence="13 14">12B1</strain>
    </source>
</reference>
<dbReference type="InterPro" id="IPR037607">
    <property type="entry name" value="DGK"/>
</dbReference>
<feature type="chain" id="PRO_5044217577" description="Diacylglycerol kinase" evidence="11">
    <location>
        <begin position="22"/>
        <end position="585"/>
    </location>
</feature>
<comment type="catalytic activity">
    <reaction evidence="9">
        <text>a 1,2-diacyl-sn-glycerol + ATP = a 1,2-diacyl-sn-glycero-3-phosphate + ADP + H(+)</text>
        <dbReference type="Rhea" id="RHEA:10272"/>
        <dbReference type="ChEBI" id="CHEBI:15378"/>
        <dbReference type="ChEBI" id="CHEBI:17815"/>
        <dbReference type="ChEBI" id="CHEBI:30616"/>
        <dbReference type="ChEBI" id="CHEBI:58608"/>
        <dbReference type="ChEBI" id="CHEBI:456216"/>
        <dbReference type="EC" id="2.7.1.107"/>
    </reaction>
</comment>
<dbReference type="SMART" id="SM00045">
    <property type="entry name" value="DAGKa"/>
    <property type="match status" value="1"/>
</dbReference>
<protein>
    <recommendedName>
        <fullName evidence="9">Diacylglycerol kinase</fullName>
        <shortName evidence="9">DAG kinase</shortName>
        <ecNumber evidence="9">2.7.1.107</ecNumber>
    </recommendedName>
</protein>
<dbReference type="Pfam" id="PF00609">
    <property type="entry name" value="DAGK_acc"/>
    <property type="match status" value="1"/>
</dbReference>
<evidence type="ECO:0000256" key="1">
    <source>
        <dbReference type="ARBA" id="ARBA00004370"/>
    </source>
</evidence>
<dbReference type="InterPro" id="IPR001206">
    <property type="entry name" value="Diacylglycerol_kinase_cat_dom"/>
</dbReference>
<dbReference type="SUPFAM" id="SSF111331">
    <property type="entry name" value="NAD kinase/diacylglycerol kinase-like"/>
    <property type="match status" value="1"/>
</dbReference>
<keyword evidence="10" id="KW-0812">Transmembrane</keyword>
<feature type="transmembrane region" description="Helical" evidence="10">
    <location>
        <begin position="134"/>
        <end position="156"/>
    </location>
</feature>